<reference evidence="2" key="1">
    <citation type="journal article" date="2022" name="Mol. Ecol. Resour.">
        <title>The genomes of chicory, endive, great burdock and yacon provide insights into Asteraceae palaeo-polyploidization history and plant inulin production.</title>
        <authorList>
            <person name="Fan W."/>
            <person name="Wang S."/>
            <person name="Wang H."/>
            <person name="Wang A."/>
            <person name="Jiang F."/>
            <person name="Liu H."/>
            <person name="Zhao H."/>
            <person name="Xu D."/>
            <person name="Zhang Y."/>
        </authorList>
    </citation>
    <scope>NUCLEOTIDE SEQUENCE [LARGE SCALE GENOMIC DNA]</scope>
    <source>
        <strain evidence="2">cv. Niubang</strain>
    </source>
</reference>
<accession>A0ACB8ZW02</accession>
<evidence type="ECO:0000313" key="1">
    <source>
        <dbReference type="EMBL" id="KAI3701373.1"/>
    </source>
</evidence>
<evidence type="ECO:0000313" key="2">
    <source>
        <dbReference type="Proteomes" id="UP001055879"/>
    </source>
</evidence>
<dbReference type="EMBL" id="CM042055">
    <property type="protein sequence ID" value="KAI3701373.1"/>
    <property type="molecule type" value="Genomic_DNA"/>
</dbReference>
<protein>
    <submittedName>
        <fullName evidence="1">Uncharacterized protein</fullName>
    </submittedName>
</protein>
<sequence>MYAAPQQHYAPPAAGRAVDLHQEKDEKLTNIQQQLYVAVEHQRWTEIYSILKTKQVKVTDSISINGNTALHVAVACHTVKNRFLERMLDLAEPGESRRRLLDVRNSDGSTLLHLAASLGNTNAAIILVTRDRGLLFAKDNEDCTPLDLLHSCGPKNTDTYLYLLDESNMQLQADPEQGINNNGLVHHMLTDERPLINAIACKDFELACELIKRYNVLKNDEDVLMAIAHHFPCDFRILELIIYELWQTPLLKFVTRAAFNYDVRSILDLNFMMLAIVLLGAAYIWPLQMLIWICLKSKVPALNYVRRGGENREFAGKLLEKVCGLIKESSKNDSIMISCNDHNYSKPIFEAVKRDASDFVQHIVFWFPNAIKSLDKDGHNIAQAALKNRSLKVMAVIPHGEWAKHTNISQNVEGDDLHCGNNLLHFAARCAPVSKLSHIPGAALQIRFELQWFKLAKSWLPLCIKEKNSVGETPEMVFTREHMELETKGEKWLKDTANSGLVTATLLTTITFAAAITVPGGNKESGHPNFAGDLIFALFAVSDAISMLTSAASLLLFLSIFTSPFGEKDFALHLHLRLLSAFATLFISATFMIAAFGATLALVFDKTNPKIMVYWIIPMTWLPISCFALYLNSLLQLPPGVAISLLQRLRLVGRIFI</sequence>
<keyword evidence="2" id="KW-1185">Reference proteome</keyword>
<organism evidence="1 2">
    <name type="scientific">Arctium lappa</name>
    <name type="common">Greater burdock</name>
    <name type="synonym">Lappa major</name>
    <dbReference type="NCBI Taxonomy" id="4217"/>
    <lineage>
        <taxon>Eukaryota</taxon>
        <taxon>Viridiplantae</taxon>
        <taxon>Streptophyta</taxon>
        <taxon>Embryophyta</taxon>
        <taxon>Tracheophyta</taxon>
        <taxon>Spermatophyta</taxon>
        <taxon>Magnoliopsida</taxon>
        <taxon>eudicotyledons</taxon>
        <taxon>Gunneridae</taxon>
        <taxon>Pentapetalae</taxon>
        <taxon>asterids</taxon>
        <taxon>campanulids</taxon>
        <taxon>Asterales</taxon>
        <taxon>Asteraceae</taxon>
        <taxon>Carduoideae</taxon>
        <taxon>Cardueae</taxon>
        <taxon>Arctiinae</taxon>
        <taxon>Arctium</taxon>
    </lineage>
</organism>
<comment type="caution">
    <text evidence="1">The sequence shown here is derived from an EMBL/GenBank/DDBJ whole genome shotgun (WGS) entry which is preliminary data.</text>
</comment>
<reference evidence="1 2" key="2">
    <citation type="journal article" date="2022" name="Mol. Ecol. Resour.">
        <title>The genomes of chicory, endive, great burdock and yacon provide insights into Asteraceae paleo-polyploidization history and plant inulin production.</title>
        <authorList>
            <person name="Fan W."/>
            <person name="Wang S."/>
            <person name="Wang H."/>
            <person name="Wang A."/>
            <person name="Jiang F."/>
            <person name="Liu H."/>
            <person name="Zhao H."/>
            <person name="Xu D."/>
            <person name="Zhang Y."/>
        </authorList>
    </citation>
    <scope>NUCLEOTIDE SEQUENCE [LARGE SCALE GENOMIC DNA]</scope>
    <source>
        <strain evidence="2">cv. Niubang</strain>
    </source>
</reference>
<name>A0ACB8ZW02_ARCLA</name>
<gene>
    <name evidence="1" type="ORF">L6452_26392</name>
</gene>
<proteinExistence type="predicted"/>
<dbReference type="Proteomes" id="UP001055879">
    <property type="component" value="Linkage Group LG09"/>
</dbReference>